<dbReference type="InterPro" id="IPR011444">
    <property type="entry name" value="DUF1549"/>
</dbReference>
<dbReference type="GO" id="GO:0020037">
    <property type="term" value="F:heme binding"/>
    <property type="evidence" value="ECO:0007669"/>
    <property type="project" value="InterPro"/>
</dbReference>
<name>E7C5S1_9GAMM</name>
<dbReference type="PANTHER" id="PTHR35889:SF3">
    <property type="entry name" value="F-BOX DOMAIN-CONTAINING PROTEIN"/>
    <property type="match status" value="1"/>
</dbReference>
<accession>E7C5S1</accession>
<dbReference type="InterPro" id="IPR022655">
    <property type="entry name" value="DUF1553"/>
</dbReference>
<feature type="domain" description="DUF1553" evidence="2">
    <location>
        <begin position="477"/>
        <end position="734"/>
    </location>
</feature>
<feature type="domain" description="Cytochrome C Planctomycete-type" evidence="3">
    <location>
        <begin position="57"/>
        <end position="111"/>
    </location>
</feature>
<feature type="domain" description="DUF1549" evidence="1">
    <location>
        <begin position="161"/>
        <end position="366"/>
    </location>
</feature>
<dbReference type="InterPro" id="IPR036909">
    <property type="entry name" value="Cyt_c-like_dom_sf"/>
</dbReference>
<reference evidence="4" key="1">
    <citation type="submission" date="2010-01" db="EMBL/GenBank/DDBJ databases">
        <title>Genome fragments of uncultured bacteria from the North Pacific subtropical Gyre.</title>
        <authorList>
            <person name="Pham V.D."/>
            <person name="Delong E.F."/>
        </authorList>
    </citation>
    <scope>NUCLEOTIDE SEQUENCE</scope>
</reference>
<sequence>MAKRRAGLTLFRRLAFSWNNSFLRVLLLAGWLLANSVVAREPVPFNRDVRPILSENCFECHGPDAAKRKADLRLDTGAPGQAIITAGKPSGSELFKRITHADPEERMPPVDSGRALTSSDIETLRAWISQGAKWEKHWAFIPPKRPTIPPAKNSAWPSGAIDRFVLAKLQRAGLQPSPRADRETLLRRVSFDLTGLPPTPREIDAFLADASPRAYERVVDQLLASPRYGERMALDWLDAARYADSHGYSLDRRRVMWPWRDWVIRSLNDNMPFDRFALEQLAGDLLPDATIAQRVATGFNRNHSIQSEGGVINEEYRVETVVDRVETTTAVFLGLTFGCARCHDHKYDPISQREFYEFYALFNNVPETAHVGNADKLADKPFVKVPSAEQWKQMEWHRDEIAELEKKPEAEQQLKAARKALAALGQAAPTSMVMGELSPARKTFVLSRGQYDQPSDVEVSAGLPAALGQWPAGAPRNRLGLAKWIAGAENPLTARVVVNRFWQMHFGTGIVKSSEDFGAQGEWPTDPALLDWLAAEFVRSGWNRKAMHKLIVMSATYQQVSRVSSGLLEVDPVNRLFARGPRFRLPAEMIRDHALASSGLLVGRLGGESVRPYQPPGLWDDVVYENVPRFVQDHGGKLYRRSLYTYWKRSVPPPNMQAFDAPSREVCVLTRAKTNTPLAALVLMNDPTFVEASRKLAGRVLRDGGATEESRLTLLHRLVCGRRPTERELGLLSSALAELQTSFRAEPEAARRLMAVGESPHDPALDAVELAAYASLANAVLGTDEAITRN</sequence>
<dbReference type="EMBL" id="GU567997">
    <property type="protein sequence ID" value="ADI22795.1"/>
    <property type="molecule type" value="Genomic_DNA"/>
</dbReference>
<dbReference type="Pfam" id="PF07583">
    <property type="entry name" value="PSCyt2"/>
    <property type="match status" value="1"/>
</dbReference>
<evidence type="ECO:0000259" key="1">
    <source>
        <dbReference type="Pfam" id="PF07583"/>
    </source>
</evidence>
<dbReference type="InterPro" id="IPR011429">
    <property type="entry name" value="Cyt_c_Planctomycete-type"/>
</dbReference>
<dbReference type="Pfam" id="PF07635">
    <property type="entry name" value="PSCyt1"/>
    <property type="match status" value="1"/>
</dbReference>
<evidence type="ECO:0000259" key="2">
    <source>
        <dbReference type="Pfam" id="PF07587"/>
    </source>
</evidence>
<dbReference type="AlphaFoldDB" id="E7C5S1"/>
<protein>
    <recommendedName>
        <fullName evidence="5">Cytochrome c domain-containing protein</fullName>
    </recommendedName>
</protein>
<proteinExistence type="predicted"/>
<dbReference type="PANTHER" id="PTHR35889">
    <property type="entry name" value="CYCLOINULO-OLIGOSACCHARIDE FRUCTANOTRANSFERASE-RELATED"/>
    <property type="match status" value="1"/>
</dbReference>
<dbReference type="Gene3D" id="1.10.760.10">
    <property type="entry name" value="Cytochrome c-like domain"/>
    <property type="match status" value="1"/>
</dbReference>
<evidence type="ECO:0008006" key="5">
    <source>
        <dbReference type="Google" id="ProtNLM"/>
    </source>
</evidence>
<dbReference type="SUPFAM" id="SSF46626">
    <property type="entry name" value="Cytochrome c"/>
    <property type="match status" value="1"/>
</dbReference>
<evidence type="ECO:0000313" key="4">
    <source>
        <dbReference type="EMBL" id="ADI22795.1"/>
    </source>
</evidence>
<dbReference type="GO" id="GO:0009055">
    <property type="term" value="F:electron transfer activity"/>
    <property type="evidence" value="ECO:0007669"/>
    <property type="project" value="InterPro"/>
</dbReference>
<dbReference type="Pfam" id="PF07587">
    <property type="entry name" value="PSD1"/>
    <property type="match status" value="1"/>
</dbReference>
<evidence type="ECO:0000259" key="3">
    <source>
        <dbReference type="Pfam" id="PF07635"/>
    </source>
</evidence>
<organism evidence="4">
    <name type="scientific">uncultured Oceanospirillales bacterium HF0500_29K23</name>
    <dbReference type="NCBI Taxonomy" id="723622"/>
    <lineage>
        <taxon>Bacteria</taxon>
        <taxon>Pseudomonadati</taxon>
        <taxon>Pseudomonadota</taxon>
        <taxon>Gammaproteobacteria</taxon>
        <taxon>Oceanospirillales</taxon>
        <taxon>environmental samples</taxon>
    </lineage>
</organism>